<gene>
    <name evidence="5" type="ORF">Triagg1_4149</name>
</gene>
<dbReference type="PROSITE" id="PS50297">
    <property type="entry name" value="ANK_REP_REGION"/>
    <property type="match status" value="9"/>
</dbReference>
<dbReference type="PANTHER" id="PTHR24171:SF9">
    <property type="entry name" value="ANKYRIN REPEAT DOMAIN-CONTAINING PROTEIN 39"/>
    <property type="match status" value="1"/>
</dbReference>
<keyword evidence="1" id="KW-0677">Repeat</keyword>
<dbReference type="Proteomes" id="UP001273209">
    <property type="component" value="Unassembled WGS sequence"/>
</dbReference>
<feature type="repeat" description="ANK" evidence="3">
    <location>
        <begin position="420"/>
        <end position="452"/>
    </location>
</feature>
<dbReference type="AlphaFoldDB" id="A0AAE1IES6"/>
<evidence type="ECO:0000256" key="2">
    <source>
        <dbReference type="ARBA" id="ARBA00023043"/>
    </source>
</evidence>
<dbReference type="SUPFAM" id="SSF48403">
    <property type="entry name" value="Ankyrin repeat"/>
    <property type="match status" value="2"/>
</dbReference>
<dbReference type="EMBL" id="JAWRVG010000013">
    <property type="protein sequence ID" value="KAK4076546.1"/>
    <property type="molecule type" value="Genomic_DNA"/>
</dbReference>
<feature type="compositionally biased region" description="Basic and acidic residues" evidence="4">
    <location>
        <begin position="197"/>
        <end position="213"/>
    </location>
</feature>
<feature type="repeat" description="ANK" evidence="3">
    <location>
        <begin position="453"/>
        <end position="485"/>
    </location>
</feature>
<evidence type="ECO:0000256" key="1">
    <source>
        <dbReference type="ARBA" id="ARBA00022737"/>
    </source>
</evidence>
<feature type="repeat" description="ANK" evidence="3">
    <location>
        <begin position="718"/>
        <end position="750"/>
    </location>
</feature>
<dbReference type="Pfam" id="PF12796">
    <property type="entry name" value="Ank_2"/>
    <property type="match status" value="3"/>
</dbReference>
<dbReference type="InterPro" id="IPR002110">
    <property type="entry name" value="Ankyrin_rpt"/>
</dbReference>
<feature type="repeat" description="ANK" evidence="3">
    <location>
        <begin position="685"/>
        <end position="717"/>
    </location>
</feature>
<feature type="repeat" description="ANK" evidence="3">
    <location>
        <begin position="585"/>
        <end position="607"/>
    </location>
</feature>
<evidence type="ECO:0000313" key="6">
    <source>
        <dbReference type="Proteomes" id="UP001273209"/>
    </source>
</evidence>
<keyword evidence="2 3" id="KW-0040">ANK repeat</keyword>
<dbReference type="PRINTS" id="PR01415">
    <property type="entry name" value="ANKYRIN"/>
</dbReference>
<name>A0AAE1IES6_9HYPO</name>
<keyword evidence="6" id="KW-1185">Reference proteome</keyword>
<feature type="repeat" description="ANK" evidence="3">
    <location>
        <begin position="519"/>
        <end position="551"/>
    </location>
</feature>
<dbReference type="GeneID" id="87918425"/>
<evidence type="ECO:0000313" key="5">
    <source>
        <dbReference type="EMBL" id="KAK4076546.1"/>
    </source>
</evidence>
<evidence type="ECO:0000256" key="4">
    <source>
        <dbReference type="SAM" id="MobiDB-lite"/>
    </source>
</evidence>
<dbReference type="InterPro" id="IPR036770">
    <property type="entry name" value="Ankyrin_rpt-contain_sf"/>
</dbReference>
<proteinExistence type="predicted"/>
<dbReference type="Gene3D" id="1.25.40.20">
    <property type="entry name" value="Ankyrin repeat-containing domain"/>
    <property type="match status" value="4"/>
</dbReference>
<accession>A0AAE1IES6</accession>
<comment type="caution">
    <text evidence="5">The sequence shown here is derived from an EMBL/GenBank/DDBJ whole genome shotgun (WGS) entry which is preliminary data.</text>
</comment>
<organism evidence="5 6">
    <name type="scientific">Trichoderma aggressivum f. europaeum</name>
    <dbReference type="NCBI Taxonomy" id="173218"/>
    <lineage>
        <taxon>Eukaryota</taxon>
        <taxon>Fungi</taxon>
        <taxon>Dikarya</taxon>
        <taxon>Ascomycota</taxon>
        <taxon>Pezizomycotina</taxon>
        <taxon>Sordariomycetes</taxon>
        <taxon>Hypocreomycetidae</taxon>
        <taxon>Hypocreales</taxon>
        <taxon>Hypocreaceae</taxon>
        <taxon>Trichoderma</taxon>
    </lineage>
</organism>
<reference evidence="5" key="1">
    <citation type="submission" date="2023-11" db="EMBL/GenBank/DDBJ databases">
        <title>The genome sequences of three competitors of mushroom-forming fungi.</title>
        <authorList>
            <person name="Beijen E."/>
            <person name="Ohm R.A."/>
        </authorList>
    </citation>
    <scope>NUCLEOTIDE SEQUENCE</scope>
    <source>
        <strain evidence="5">CBS 100526</strain>
    </source>
</reference>
<dbReference type="PANTHER" id="PTHR24171">
    <property type="entry name" value="ANKYRIN REPEAT DOMAIN-CONTAINING PROTEIN 39-RELATED"/>
    <property type="match status" value="1"/>
</dbReference>
<feature type="repeat" description="ANK" evidence="3">
    <location>
        <begin position="619"/>
        <end position="651"/>
    </location>
</feature>
<protein>
    <recommendedName>
        <fullName evidence="7">Ankyrin repeat protein</fullName>
    </recommendedName>
</protein>
<dbReference type="SMART" id="SM00248">
    <property type="entry name" value="ANK"/>
    <property type="match status" value="13"/>
</dbReference>
<feature type="region of interest" description="Disordered" evidence="4">
    <location>
        <begin position="197"/>
        <end position="222"/>
    </location>
</feature>
<dbReference type="RefSeq" id="XP_062756656.1">
    <property type="nucleotide sequence ID" value="XM_062898521.1"/>
</dbReference>
<feature type="region of interest" description="Disordered" evidence="4">
    <location>
        <begin position="912"/>
        <end position="934"/>
    </location>
</feature>
<feature type="repeat" description="ANK" evidence="3">
    <location>
        <begin position="486"/>
        <end position="518"/>
    </location>
</feature>
<feature type="repeat" description="ANK" evidence="3">
    <location>
        <begin position="387"/>
        <end position="419"/>
    </location>
</feature>
<sequence length="987" mass="107986">MKFGKGDFGLPFVSLSTFYVVHAGKDKKRIMDPLAIIGAVAACSDIIKIIVRITTNLSKVRSRYSEGSRSVQLLAQKLSTIRAALTEIETWAEFNLTSSSPGESLIVWFRVAIDGCQAVMDALDQDILPLMEDSVRLRLRQFFLDTNSSLKEHDVRLQSQISVLQLLLTAAYCQNISEQNALLEQHTSTRLLRKVQEDTATVREHSTVRETTSDRLSSQNYTEDVGGATWGGESLGTIPALPELSNPTGTWQRPLPFERPDNVEFVCPSEKTSYSMSIISRMTSRSSPTGSSDSLSDQRRFWLTRKLSRHSVRLSPARSALPVHLLSPKSRKRIKVPGPLASTEIYLQSRHNIPPPKTIVAAQRGDLAEMTSLIRRRANLEQAHVGTGRTPLAVAAHCGHEGVVELLLAEGCNVRTKDKNRLEPLHLAAANGHCEIIDILLDREADVNVRGPDGRTPLRIACDHGQMNAFRALVRRQAMVDTRDDQKRTPLHAASDSGDDDVVRLLLQSGANKNTKDFQMRSPLHCACSSGRIDVVKILLESKADIEAQDDTKMTPLGIAAQSGLKLVAEILVQHKALAGVKSQGGMIPLHWASYQGHDEVVELLLKQKKVDIDTRTDNNRTALHLAAMSRSFEAIEKLLRAGANIEAECSRNYRPLHYACIDTEYSEASLLLNFGANSSAKTILGETALHLAVKAQATATVRGLIERGASVDSQDAQGTRPLLIACSKGNLEIVQRLIENGAKLSVLLGPGLRGDAPVCMAASRGFVPVIQELINHGASAREVDPGGWQPLRHAAFMGHVSAVGCLLGNGARAIDLGPLDNLSFSSATSLDQIARIRELLDSAVRNEQLEYQHVTYLASSATPANADGPVELQSAPRARREQGRNTLLENYVAPVHERFSDAGYETRFPLRNPELQPQYGGRASQMSSPSMDSYNSYQPDVSNVLNITSSNETIVPQTPEAHIPLVSQLHESVLGYYREGAVSELA</sequence>
<dbReference type="Pfam" id="PF13637">
    <property type="entry name" value="Ank_4"/>
    <property type="match status" value="2"/>
</dbReference>
<feature type="repeat" description="ANK" evidence="3">
    <location>
        <begin position="754"/>
        <end position="786"/>
    </location>
</feature>
<dbReference type="PROSITE" id="PS50088">
    <property type="entry name" value="ANK_REPEAT"/>
    <property type="match status" value="10"/>
</dbReference>
<evidence type="ECO:0008006" key="7">
    <source>
        <dbReference type="Google" id="ProtNLM"/>
    </source>
</evidence>
<feature type="compositionally biased region" description="Polar residues" evidence="4">
    <location>
        <begin position="925"/>
        <end position="934"/>
    </location>
</feature>
<evidence type="ECO:0000256" key="3">
    <source>
        <dbReference type="PROSITE-ProRule" id="PRU00023"/>
    </source>
</evidence>